<feature type="compositionally biased region" description="Basic and acidic residues" evidence="1">
    <location>
        <begin position="959"/>
        <end position="983"/>
    </location>
</feature>
<organism evidence="6 7">
    <name type="scientific">Actinia tenebrosa</name>
    <name type="common">Australian red waratah sea anemone</name>
    <dbReference type="NCBI Taxonomy" id="6105"/>
    <lineage>
        <taxon>Eukaryota</taxon>
        <taxon>Metazoa</taxon>
        <taxon>Cnidaria</taxon>
        <taxon>Anthozoa</taxon>
        <taxon>Hexacorallia</taxon>
        <taxon>Actiniaria</taxon>
        <taxon>Actiniidae</taxon>
        <taxon>Actinia</taxon>
    </lineage>
</organism>
<dbReference type="PANTHER" id="PTHR22699">
    <property type="entry name" value="THIOREDOXIN DOMAIN-CONTAINING PROTEIN 16"/>
    <property type="match status" value="1"/>
</dbReference>
<sequence>MELDLKFGVVLFLVMLSMLPWQSSAKSLLDLTLDEYNNLSSSKPSSFIAVHFDNKDVRRKFPILLKELRKSSDILQTYGIQIARINCEGISIQPCKEENIYTFRNGVFEETHELEVMFNEDSIVSNLLQTLLKNEVQFISTFENGQRMIQEAKEQKKDLVFSYVKGLGNHDHAIVTKIAFVYAENIMFGLTTDTKLAVKFEGLFTDAGSLAVYMCKDAPQDQDKPCKVVKAKKMSVIYIAKLLQMLRVPKYVYLPDNGTNVYDTLPLSVDKLYIFTDKIEEINENEVKIMADDFAGIGGIIIVDVNKHKDKMDEFGLSAKDSFPTAAYVPASSTKSKPNVELFPKNNFVFSMDNVKFFLNQFLQNPKKEYRIKAESSSLQSITYDQFSKISSPSKTFLFSKSYLLAAFCEKVSINPDCQGFAKHYRRLVRTLDSMEDDDNDSPFYIVHVTLDDGQDVHIGGHELPHVRLYTENNSDDFIVFEGQPDYDELLKFIREKTSIPSITRLPPSNADTIPIDPESKDIKDEEPVEVKDEGQSEEEEEYGVRPEETEDDEVAGAVWYSDLPKVPEDKVPSLTDKTFMSTREQGDLLVVNFFQPWDSRSRALVGPYVQAALSLGKKDIGNFNVRLARVNCFDWTDVCQNNNITTYPTIKFYRKGSDELTYQGALDEDNLVKTVLMLHSSSPLQLDSLDKIDSFLKGEYPRNAKEASETAVVGLFAGADSKEFQVFSEAASELRGSFILGYATGDVAKQASVTYEVKLPAVFLVKRNDPNRPRVVFDQDFSARSIVDFIRMYSLSLFGELTPLNLPLYFKYNRPFLIAFRATAEEDTTLCPVMNQLAQDPTIDPLMLCWMARSSNDVNDAVLEMYTGKTDTPALVLLYHNRGVLYHYKDKMSLEDITAWIKRCLSGEQNPSRFLKSNSWKPLLDGYDYLTMLDEERKRRERKERRQYEEEEDENIEDDVKPDMIEEPTRKAERMRLRKPEDFRDEEEMQKHDEL</sequence>
<reference evidence="7" key="1">
    <citation type="submission" date="2025-08" db="UniProtKB">
        <authorList>
            <consortium name="RefSeq"/>
        </authorList>
    </citation>
    <scope>IDENTIFICATION</scope>
</reference>
<feature type="domain" description="TXNDC16 N-terminal" evidence="4">
    <location>
        <begin position="27"/>
        <end position="128"/>
    </location>
</feature>
<feature type="signal peptide" evidence="2">
    <location>
        <begin position="1"/>
        <end position="25"/>
    </location>
</feature>
<evidence type="ECO:0000259" key="4">
    <source>
        <dbReference type="Pfam" id="PF24508"/>
    </source>
</evidence>
<dbReference type="Proteomes" id="UP000515163">
    <property type="component" value="Unplaced"/>
</dbReference>
<feature type="domain" description="TXNDC16 second thioredoxin-like" evidence="5">
    <location>
        <begin position="130"/>
        <end position="249"/>
    </location>
</feature>
<dbReference type="RefSeq" id="XP_031567813.1">
    <property type="nucleotide sequence ID" value="XM_031711953.1"/>
</dbReference>
<evidence type="ECO:0000256" key="1">
    <source>
        <dbReference type="SAM" id="MobiDB-lite"/>
    </source>
</evidence>
<dbReference type="InterPro" id="IPR057639">
    <property type="entry name" value="TXNDC16_N"/>
</dbReference>
<dbReference type="OrthoDB" id="427280at2759"/>
<keyword evidence="6" id="KW-1185">Reference proteome</keyword>
<feature type="chain" id="PRO_5028280254" evidence="2">
    <location>
        <begin position="26"/>
        <end position="996"/>
    </location>
</feature>
<dbReference type="CDD" id="cd02981">
    <property type="entry name" value="PDI_b_family"/>
    <property type="match status" value="1"/>
</dbReference>
<dbReference type="InterPro" id="IPR057642">
    <property type="entry name" value="TXNDC16_2nd"/>
</dbReference>
<evidence type="ECO:0000313" key="7">
    <source>
        <dbReference type="RefSeq" id="XP_031567813.1"/>
    </source>
</evidence>
<evidence type="ECO:0000256" key="2">
    <source>
        <dbReference type="SAM" id="SignalP"/>
    </source>
</evidence>
<dbReference type="InterPro" id="IPR036249">
    <property type="entry name" value="Thioredoxin-like_sf"/>
</dbReference>
<dbReference type="Pfam" id="PF00085">
    <property type="entry name" value="Thioredoxin"/>
    <property type="match status" value="1"/>
</dbReference>
<evidence type="ECO:0000259" key="3">
    <source>
        <dbReference type="Pfam" id="PF00085"/>
    </source>
</evidence>
<evidence type="ECO:0000313" key="6">
    <source>
        <dbReference type="Proteomes" id="UP000515163"/>
    </source>
</evidence>
<dbReference type="Gene3D" id="3.40.30.10">
    <property type="entry name" value="Glutaredoxin"/>
    <property type="match status" value="3"/>
</dbReference>
<feature type="compositionally biased region" description="Basic and acidic residues" evidence="1">
    <location>
        <begin position="518"/>
        <end position="535"/>
    </location>
</feature>
<dbReference type="KEGG" id="aten:116302616"/>
<dbReference type="SUPFAM" id="SSF52833">
    <property type="entry name" value="Thioredoxin-like"/>
    <property type="match status" value="3"/>
</dbReference>
<protein>
    <submittedName>
        <fullName evidence="7">Thioredoxin domain-containing protein 16-like</fullName>
    </submittedName>
</protein>
<dbReference type="Pfam" id="PF24509">
    <property type="entry name" value="TXNDC16_2nd"/>
    <property type="match status" value="1"/>
</dbReference>
<dbReference type="FunCoup" id="A0A6P8IN64">
    <property type="interactions" value="449"/>
</dbReference>
<gene>
    <name evidence="7" type="primary">LOC116302616</name>
</gene>
<dbReference type="InterPro" id="IPR013766">
    <property type="entry name" value="Thioredoxin_domain"/>
</dbReference>
<dbReference type="Pfam" id="PF13848">
    <property type="entry name" value="Thioredoxin_6"/>
    <property type="match status" value="1"/>
</dbReference>
<dbReference type="Pfam" id="PF24508">
    <property type="entry name" value="TXNDC16_N"/>
    <property type="match status" value="1"/>
</dbReference>
<dbReference type="InterPro" id="IPR040090">
    <property type="entry name" value="TXNDC16"/>
</dbReference>
<feature type="region of interest" description="Disordered" evidence="1">
    <location>
        <begin position="502"/>
        <end position="552"/>
    </location>
</feature>
<dbReference type="GeneID" id="116302616"/>
<dbReference type="PANTHER" id="PTHR22699:SF1">
    <property type="entry name" value="THIOREDOXIN DOMAIN-CONTAINING PROTEIN 16"/>
    <property type="match status" value="1"/>
</dbReference>
<dbReference type="AlphaFoldDB" id="A0A6P8IN64"/>
<feature type="domain" description="Thioredoxin" evidence="3">
    <location>
        <begin position="573"/>
        <end position="676"/>
    </location>
</feature>
<accession>A0A6P8IN64</accession>
<keyword evidence="2" id="KW-0732">Signal</keyword>
<name>A0A6P8IN64_ACTTE</name>
<dbReference type="CDD" id="cd02961">
    <property type="entry name" value="PDI_a_family"/>
    <property type="match status" value="1"/>
</dbReference>
<feature type="region of interest" description="Disordered" evidence="1">
    <location>
        <begin position="941"/>
        <end position="996"/>
    </location>
</feature>
<dbReference type="InParanoid" id="A0A6P8IN64"/>
<evidence type="ECO:0000259" key="5">
    <source>
        <dbReference type="Pfam" id="PF24509"/>
    </source>
</evidence>
<proteinExistence type="predicted"/>